<feature type="transmembrane region" description="Helical" evidence="6">
    <location>
        <begin position="139"/>
        <end position="156"/>
    </location>
</feature>
<feature type="compositionally biased region" description="Polar residues" evidence="5">
    <location>
        <begin position="15"/>
        <end position="31"/>
    </location>
</feature>
<dbReference type="SUPFAM" id="SSF103473">
    <property type="entry name" value="MFS general substrate transporter"/>
    <property type="match status" value="1"/>
</dbReference>
<evidence type="ECO:0000256" key="5">
    <source>
        <dbReference type="SAM" id="MobiDB-lite"/>
    </source>
</evidence>
<dbReference type="Proteomes" id="UP000054845">
    <property type="component" value="Unassembled WGS sequence"/>
</dbReference>
<evidence type="ECO:0000256" key="2">
    <source>
        <dbReference type="ARBA" id="ARBA00022692"/>
    </source>
</evidence>
<dbReference type="InterPro" id="IPR020846">
    <property type="entry name" value="MFS_dom"/>
</dbReference>
<evidence type="ECO:0000256" key="1">
    <source>
        <dbReference type="ARBA" id="ARBA00004141"/>
    </source>
</evidence>
<name>A0A0P1BB05_9BASI</name>
<dbReference type="FunFam" id="1.20.1250.20:FF:000082">
    <property type="entry name" value="MFS multidrug transporter, putative"/>
    <property type="match status" value="1"/>
</dbReference>
<accession>A0A0P1BB05</accession>
<dbReference type="Pfam" id="PF07690">
    <property type="entry name" value="MFS_1"/>
    <property type="match status" value="1"/>
</dbReference>
<feature type="transmembrane region" description="Helical" evidence="6">
    <location>
        <begin position="108"/>
        <end position="127"/>
    </location>
</feature>
<keyword evidence="2 6" id="KW-0812">Transmembrane</keyword>
<comment type="subcellular location">
    <subcellularLocation>
        <location evidence="1">Membrane</location>
        <topology evidence="1">Multi-pass membrane protein</topology>
    </subcellularLocation>
</comment>
<dbReference type="OrthoDB" id="5376138at2759"/>
<feature type="transmembrane region" description="Helical" evidence="6">
    <location>
        <begin position="472"/>
        <end position="495"/>
    </location>
</feature>
<feature type="transmembrane region" description="Helical" evidence="6">
    <location>
        <begin position="71"/>
        <end position="88"/>
    </location>
</feature>
<dbReference type="CDD" id="cd17323">
    <property type="entry name" value="MFS_Tpo1_MDR_like"/>
    <property type="match status" value="1"/>
</dbReference>
<dbReference type="STRING" id="401625.A0A0P1BB05"/>
<keyword evidence="4 6" id="KW-0472">Membrane</keyword>
<evidence type="ECO:0000259" key="7">
    <source>
        <dbReference type="PROSITE" id="PS50850"/>
    </source>
</evidence>
<proteinExistence type="predicted"/>
<evidence type="ECO:0000256" key="3">
    <source>
        <dbReference type="ARBA" id="ARBA00022989"/>
    </source>
</evidence>
<dbReference type="PANTHER" id="PTHR23502">
    <property type="entry name" value="MAJOR FACILITATOR SUPERFAMILY"/>
    <property type="match status" value="1"/>
</dbReference>
<dbReference type="InterPro" id="IPR036259">
    <property type="entry name" value="MFS_trans_sf"/>
</dbReference>
<dbReference type="GO" id="GO:0005886">
    <property type="term" value="C:plasma membrane"/>
    <property type="evidence" value="ECO:0007669"/>
    <property type="project" value="TreeGrafter"/>
</dbReference>
<feature type="transmembrane region" description="Helical" evidence="6">
    <location>
        <begin position="378"/>
        <end position="399"/>
    </location>
</feature>
<keyword evidence="3 6" id="KW-1133">Transmembrane helix</keyword>
<feature type="domain" description="Major facilitator superfamily (MFS) profile" evidence="7">
    <location>
        <begin position="73"/>
        <end position="500"/>
    </location>
</feature>
<evidence type="ECO:0000256" key="6">
    <source>
        <dbReference type="SAM" id="Phobius"/>
    </source>
</evidence>
<feature type="transmembrane region" description="Helical" evidence="6">
    <location>
        <begin position="411"/>
        <end position="432"/>
    </location>
</feature>
<dbReference type="InterPro" id="IPR011701">
    <property type="entry name" value="MFS"/>
</dbReference>
<dbReference type="PANTHER" id="PTHR23502:SF134">
    <property type="entry name" value="MAJOR FACILITATOR SUPERFAMILY (MFS) PROFILE DOMAIN-CONTAINING PROTEIN-RELATED"/>
    <property type="match status" value="1"/>
</dbReference>
<dbReference type="EMBL" id="CCYA01000206">
    <property type="protein sequence ID" value="CEH13201.1"/>
    <property type="molecule type" value="Genomic_DNA"/>
</dbReference>
<evidence type="ECO:0000313" key="9">
    <source>
        <dbReference type="Proteomes" id="UP000054845"/>
    </source>
</evidence>
<dbReference type="Gene3D" id="1.20.1250.20">
    <property type="entry name" value="MFS general substrate transporter like domains"/>
    <property type="match status" value="1"/>
</dbReference>
<protein>
    <submittedName>
        <fullName evidence="8">Synaptic vesicle transporter SVOP and related transporters (Major facilitator superfamily)</fullName>
    </submittedName>
</protein>
<feature type="transmembrane region" description="Helical" evidence="6">
    <location>
        <begin position="227"/>
        <end position="247"/>
    </location>
</feature>
<evidence type="ECO:0000256" key="4">
    <source>
        <dbReference type="ARBA" id="ARBA00023136"/>
    </source>
</evidence>
<sequence length="522" mass="57284">MNVNAEKQQEEGVATPQSPEAPTPTSSNESSKPIRPPLNESRTVSRTGAQLIHWGDDDPEHPFNWSLGRKWFALGVALLFNSSTAMNATGYTTAQQVGAAEFNTSETVWLTGTTAYLVPVALTPLVLAPLSEIHGRRPLYLIALFLYTMMFIPQALAPNIGAILGSRIVQGCAGSVGNTMCAGSVADLFPKSQRAIPMGFFVLIVFMSQGIGSTASGWTVQTVGWRWIFWWQGAVALGSLAIMLAFMEETREGVLLSKRAQRISKEQGIKHATEDEEERKSFILMASRNLGRPILFFFTEPIVAFLALWIGFLWGVVFLSLEGVSDTFMVYGWDAALINTVLLAIAVGGLIGFLTNLHQAKLYDRAAERADGKAPAEARLYWSMPGAVFTVGGLFWYGWGGQADVHPAVPILGLVLFSWGTYIIYLATLNYISDSYETYASSGIACQALLRNIFGGTFGLFAHGMYRNLSPPIASTVLACISAFLGIAPFVLFFFGPHLRARSRIHKRLMREEDERREKFHG</sequence>
<evidence type="ECO:0000313" key="8">
    <source>
        <dbReference type="EMBL" id="CEH13201.1"/>
    </source>
</evidence>
<feature type="transmembrane region" description="Helical" evidence="6">
    <location>
        <begin position="336"/>
        <end position="357"/>
    </location>
</feature>
<organism evidence="8 9">
    <name type="scientific">Ceraceosorus bombacis</name>
    <dbReference type="NCBI Taxonomy" id="401625"/>
    <lineage>
        <taxon>Eukaryota</taxon>
        <taxon>Fungi</taxon>
        <taxon>Dikarya</taxon>
        <taxon>Basidiomycota</taxon>
        <taxon>Ustilaginomycotina</taxon>
        <taxon>Exobasidiomycetes</taxon>
        <taxon>Ceraceosorales</taxon>
        <taxon>Ceraceosoraceae</taxon>
        <taxon>Ceraceosorus</taxon>
    </lineage>
</organism>
<feature type="transmembrane region" description="Helical" evidence="6">
    <location>
        <begin position="168"/>
        <end position="189"/>
    </location>
</feature>
<reference evidence="8 9" key="1">
    <citation type="submission" date="2014-09" db="EMBL/GenBank/DDBJ databases">
        <authorList>
            <person name="Magalhaes I.L.F."/>
            <person name="Oliveira U."/>
            <person name="Santos F.R."/>
            <person name="Vidigal T.H.D.A."/>
            <person name="Brescovit A.D."/>
            <person name="Santos A.J."/>
        </authorList>
    </citation>
    <scope>NUCLEOTIDE SEQUENCE [LARGE SCALE GENOMIC DNA]</scope>
</reference>
<feature type="transmembrane region" description="Helical" evidence="6">
    <location>
        <begin position="294"/>
        <end position="316"/>
    </location>
</feature>
<dbReference type="PROSITE" id="PS50850">
    <property type="entry name" value="MFS"/>
    <property type="match status" value="1"/>
</dbReference>
<feature type="transmembrane region" description="Helical" evidence="6">
    <location>
        <begin position="444"/>
        <end position="466"/>
    </location>
</feature>
<keyword evidence="9" id="KW-1185">Reference proteome</keyword>
<dbReference type="GO" id="GO:0022857">
    <property type="term" value="F:transmembrane transporter activity"/>
    <property type="evidence" value="ECO:0007669"/>
    <property type="project" value="InterPro"/>
</dbReference>
<feature type="transmembrane region" description="Helical" evidence="6">
    <location>
        <begin position="196"/>
        <end position="215"/>
    </location>
</feature>
<dbReference type="AlphaFoldDB" id="A0A0P1BB05"/>
<feature type="region of interest" description="Disordered" evidence="5">
    <location>
        <begin position="1"/>
        <end position="45"/>
    </location>
</feature>